<dbReference type="Gene3D" id="3.90.930.12">
    <property type="entry name" value="Ribosomal protein L6, alpha-beta domain"/>
    <property type="match status" value="1"/>
</dbReference>
<proteinExistence type="predicted"/>
<accession>A0A429MIV2</accession>
<sequence>RAYRSPEPYKGKGVRYSDEVILRKEAKKK</sequence>
<dbReference type="PROSITE" id="PS00525">
    <property type="entry name" value="RIBOSOMAL_L6_1"/>
    <property type="match status" value="1"/>
</dbReference>
<dbReference type="GO" id="GO:0005840">
    <property type="term" value="C:ribosome"/>
    <property type="evidence" value="ECO:0007669"/>
    <property type="project" value="UniProtKB-KW"/>
</dbReference>
<dbReference type="GO" id="GO:0003735">
    <property type="term" value="F:structural constituent of ribosome"/>
    <property type="evidence" value="ECO:0007669"/>
    <property type="project" value="InterPro"/>
</dbReference>
<dbReference type="SUPFAM" id="SSF56053">
    <property type="entry name" value="Ribosomal protein L6"/>
    <property type="match status" value="1"/>
</dbReference>
<comment type="caution">
    <text evidence="1">The sequence shown here is derived from an EMBL/GenBank/DDBJ whole genome shotgun (WGS) entry which is preliminary data.</text>
</comment>
<dbReference type="InterPro" id="IPR002358">
    <property type="entry name" value="Ribosomal_uL6_CS"/>
</dbReference>
<protein>
    <submittedName>
        <fullName evidence="1">50S ribosomal protein L6</fullName>
    </submittedName>
</protein>
<dbReference type="GO" id="GO:0019843">
    <property type="term" value="F:rRNA binding"/>
    <property type="evidence" value="ECO:0007669"/>
    <property type="project" value="InterPro"/>
</dbReference>
<keyword evidence="1" id="KW-0689">Ribosomal protein</keyword>
<dbReference type="InterPro" id="IPR036789">
    <property type="entry name" value="Ribosomal_uL6-like_a/b-dom_sf"/>
</dbReference>
<name>A0A429MIV2_ACIBA</name>
<organism evidence="1 2">
    <name type="scientific">Acinetobacter baumannii</name>
    <dbReference type="NCBI Taxonomy" id="470"/>
    <lineage>
        <taxon>Bacteria</taxon>
        <taxon>Pseudomonadati</taxon>
        <taxon>Pseudomonadota</taxon>
        <taxon>Gammaproteobacteria</taxon>
        <taxon>Moraxellales</taxon>
        <taxon>Moraxellaceae</taxon>
        <taxon>Acinetobacter</taxon>
        <taxon>Acinetobacter calcoaceticus/baumannii complex</taxon>
    </lineage>
</organism>
<dbReference type="EMBL" id="RFDI01001959">
    <property type="protein sequence ID" value="RSR31262.1"/>
    <property type="molecule type" value="Genomic_DNA"/>
</dbReference>
<evidence type="ECO:0000313" key="2">
    <source>
        <dbReference type="Proteomes" id="UP000280073"/>
    </source>
</evidence>
<dbReference type="Proteomes" id="UP000280073">
    <property type="component" value="Unassembled WGS sequence"/>
</dbReference>
<dbReference type="GO" id="GO:0006412">
    <property type="term" value="P:translation"/>
    <property type="evidence" value="ECO:0007669"/>
    <property type="project" value="InterPro"/>
</dbReference>
<dbReference type="AlphaFoldDB" id="A0A429MIV2"/>
<gene>
    <name evidence="1" type="ORF">EA686_24945</name>
</gene>
<evidence type="ECO:0000313" key="1">
    <source>
        <dbReference type="EMBL" id="RSR31262.1"/>
    </source>
</evidence>
<keyword evidence="1" id="KW-0687">Ribonucleoprotein</keyword>
<feature type="non-terminal residue" evidence="1">
    <location>
        <position position="1"/>
    </location>
</feature>
<reference evidence="1 2" key="1">
    <citation type="submission" date="2018-10" db="EMBL/GenBank/DDBJ databases">
        <title>GWAS and RNA-Seq identify cryptic mechanisms of antimicrobial resistance in Acinetobacter baumannii.</title>
        <authorList>
            <person name="Sahl J.W."/>
        </authorList>
    </citation>
    <scope>NUCLEOTIDE SEQUENCE [LARGE SCALE GENOMIC DNA]</scope>
    <source>
        <strain evidence="1 2">TG28175</strain>
    </source>
</reference>